<proteinExistence type="predicted"/>
<protein>
    <recommendedName>
        <fullName evidence="4">Right handed beta helix domain-containing protein</fullName>
    </recommendedName>
</protein>
<dbReference type="Pfam" id="PF13229">
    <property type="entry name" value="Beta_helix"/>
    <property type="match status" value="2"/>
</dbReference>
<evidence type="ECO:0000256" key="3">
    <source>
        <dbReference type="ARBA" id="ARBA00022786"/>
    </source>
</evidence>
<reference evidence="5" key="1">
    <citation type="journal article" date="2020" name="mSystems">
        <title>Genome- and Community-Level Interaction Insights into Carbon Utilization and Element Cycling Functions of Hydrothermarchaeota in Hydrothermal Sediment.</title>
        <authorList>
            <person name="Zhou Z."/>
            <person name="Liu Y."/>
            <person name="Xu W."/>
            <person name="Pan J."/>
            <person name="Luo Z.H."/>
            <person name="Li M."/>
        </authorList>
    </citation>
    <scope>NUCLEOTIDE SEQUENCE [LARGE SCALE GENOMIC DNA]</scope>
    <source>
        <strain evidence="5">HyVt-45</strain>
    </source>
</reference>
<dbReference type="InterPro" id="IPR012334">
    <property type="entry name" value="Pectin_lyas_fold"/>
</dbReference>
<sequence>MRKVYLFGLVGFIICFWGLTQVFAANLCVNLTGAHGCYTTIQDAVDNANPEDVIWVEPGVYYENVHVTTANLTIQGGTYARKRSLFGGANGATGWTLANPEQVVIDARPDEGCACTGPGVWIDGEGVLAGQNDGYGAENVTLRNLTVRHACAPEEPPYIGDNIYSTANGTTLDTVHSISSDYSGVYIEGDYATVQNCYFAANFGAVGIAGDYATVQDNTMYNHHYGGAYILGDDALVTRNTIDGIDAVGEESAAIHIGYGDNAVVTYNTIKGVYGPGIIIDEGNSCMVFHNEITSTCLGGIWLWGSNDCTVNQNTISLCQYGIVVEGNEGEEGGNTISNNTLEGGIYGIIVIENNPTVTGNTVDNYAEGIHIDCPDTCIGGTISNNQVERATIMDTGFSLMVDNMTISNNVAEHNPGGGFYISGDNNTIQNNSARYNGGKGIGGFYITGDGNAISNNLAELNWNYGFYIYGNNTVTNNTARNNYRTGICLDGPEGVDLTVDANIVTNNHGEGIANNALGGGTTVSITNNIATGNRTDICNNGTIDVFTGNTYNTGGNTTPCCLEGAGGE</sequence>
<keyword evidence="3" id="KW-0833">Ubl conjugation pathway</keyword>
<evidence type="ECO:0000313" key="5">
    <source>
        <dbReference type="EMBL" id="HEB74334.1"/>
    </source>
</evidence>
<dbReference type="InterPro" id="IPR011050">
    <property type="entry name" value="Pectin_lyase_fold/virulence"/>
</dbReference>
<dbReference type="PANTHER" id="PTHR22990:SF15">
    <property type="entry name" value="F-BOX ONLY PROTEIN 10"/>
    <property type="match status" value="1"/>
</dbReference>
<dbReference type="InterPro" id="IPR022441">
    <property type="entry name" value="Para_beta_helix_rpt-2"/>
</dbReference>
<evidence type="ECO:0000259" key="4">
    <source>
        <dbReference type="Pfam" id="PF13229"/>
    </source>
</evidence>
<dbReference type="InterPro" id="IPR006626">
    <property type="entry name" value="PbH1"/>
</dbReference>
<dbReference type="GO" id="GO:0006511">
    <property type="term" value="P:ubiquitin-dependent protein catabolic process"/>
    <property type="evidence" value="ECO:0007669"/>
    <property type="project" value="TreeGrafter"/>
</dbReference>
<feature type="domain" description="Right handed beta helix" evidence="4">
    <location>
        <begin position="369"/>
        <end position="529"/>
    </location>
</feature>
<evidence type="ECO:0000256" key="1">
    <source>
        <dbReference type="ARBA" id="ARBA00004906"/>
    </source>
</evidence>
<dbReference type="Proteomes" id="UP000886268">
    <property type="component" value="Unassembled WGS sequence"/>
</dbReference>
<comment type="caution">
    <text evidence="5">The sequence shown here is derived from an EMBL/GenBank/DDBJ whole genome shotgun (WGS) entry which is preliminary data.</text>
</comment>
<dbReference type="PANTHER" id="PTHR22990">
    <property type="entry name" value="F-BOX ONLY PROTEIN"/>
    <property type="match status" value="1"/>
</dbReference>
<accession>A0A7V1I4N0</accession>
<dbReference type="Gene3D" id="2.160.20.10">
    <property type="entry name" value="Single-stranded right-handed beta-helix, Pectin lyase-like"/>
    <property type="match status" value="2"/>
</dbReference>
<name>A0A7V1I4N0_DESA2</name>
<dbReference type="InterPro" id="IPR039448">
    <property type="entry name" value="Beta_helix"/>
</dbReference>
<dbReference type="SUPFAM" id="SSF51126">
    <property type="entry name" value="Pectin lyase-like"/>
    <property type="match status" value="3"/>
</dbReference>
<dbReference type="NCBIfam" id="TIGR03804">
    <property type="entry name" value="para_beta_helix"/>
    <property type="match status" value="3"/>
</dbReference>
<evidence type="ECO:0000256" key="2">
    <source>
        <dbReference type="ARBA" id="ARBA00022737"/>
    </source>
</evidence>
<dbReference type="InterPro" id="IPR051550">
    <property type="entry name" value="SCF-Subunits/Alg-Epimerases"/>
</dbReference>
<organism evidence="5">
    <name type="scientific">Desulfofervidus auxilii</name>
    <dbReference type="NCBI Taxonomy" id="1621989"/>
    <lineage>
        <taxon>Bacteria</taxon>
        <taxon>Pseudomonadati</taxon>
        <taxon>Thermodesulfobacteriota</taxon>
        <taxon>Candidatus Desulfofervidia</taxon>
        <taxon>Candidatus Desulfofervidales</taxon>
        <taxon>Candidatus Desulfofervidaceae</taxon>
        <taxon>Candidatus Desulfofervidus</taxon>
    </lineage>
</organism>
<feature type="domain" description="Right handed beta helix" evidence="4">
    <location>
        <begin position="206"/>
        <end position="363"/>
    </location>
</feature>
<keyword evidence="2" id="KW-0677">Repeat</keyword>
<gene>
    <name evidence="5" type="ORF">ENJ03_03845</name>
</gene>
<dbReference type="SMART" id="SM00710">
    <property type="entry name" value="PbH1"/>
    <property type="match status" value="14"/>
</dbReference>
<comment type="pathway">
    <text evidence="1">Protein modification; protein ubiquitination.</text>
</comment>
<dbReference type="EMBL" id="DRKW01000224">
    <property type="protein sequence ID" value="HEB74334.1"/>
    <property type="molecule type" value="Genomic_DNA"/>
</dbReference>
<dbReference type="AlphaFoldDB" id="A0A7V1I4N0"/>